<evidence type="ECO:0000313" key="1">
    <source>
        <dbReference type="EMBL" id="MST31901.1"/>
    </source>
</evidence>
<protein>
    <submittedName>
        <fullName evidence="1">Uncharacterized protein</fullName>
    </submittedName>
</protein>
<dbReference type="EMBL" id="WJHE01000169">
    <property type="protein sequence ID" value="MST31901.1"/>
    <property type="molecule type" value="Genomic_DNA"/>
</dbReference>
<keyword evidence="2" id="KW-1185">Reference proteome</keyword>
<gene>
    <name evidence="1" type="ORF">GHK86_04060</name>
</gene>
<evidence type="ECO:0000313" key="2">
    <source>
        <dbReference type="Proteomes" id="UP000437736"/>
    </source>
</evidence>
<organism evidence="1 2">
    <name type="scientific">Acidiferrimicrobium australe</name>
    <dbReference type="NCBI Taxonomy" id="2664430"/>
    <lineage>
        <taxon>Bacteria</taxon>
        <taxon>Bacillati</taxon>
        <taxon>Actinomycetota</taxon>
        <taxon>Acidimicrobiia</taxon>
        <taxon>Acidimicrobiales</taxon>
        <taxon>Acidimicrobiaceae</taxon>
        <taxon>Acidiferrimicrobium</taxon>
    </lineage>
</organism>
<name>A0ABW9QRB4_9ACTN</name>
<comment type="caution">
    <text evidence="1">The sequence shown here is derived from an EMBL/GenBank/DDBJ whole genome shotgun (WGS) entry which is preliminary data.</text>
</comment>
<reference evidence="1 2" key="1">
    <citation type="submission" date="2019-11" db="EMBL/GenBank/DDBJ databases">
        <title>Acidiferrimicrobium australis gen. nov., sp. nov., an acidophilic and obligately heterotrophic, member of the Actinobacteria that catalyses dissimilatory oxido- reduction of iron isolated from metal-rich acidic water in Chile.</title>
        <authorList>
            <person name="Gonzalez D."/>
            <person name="Huber K."/>
            <person name="Hedrich S."/>
            <person name="Rojas-Villalobos C."/>
            <person name="Quatrini R."/>
            <person name="Dinamarca M.A."/>
            <person name="Schwarz A."/>
            <person name="Canales C."/>
            <person name="Nancucheo I."/>
        </authorList>
    </citation>
    <scope>NUCLEOTIDE SEQUENCE [LARGE SCALE GENOMIC DNA]</scope>
    <source>
        <strain evidence="1 2">USS-CCA1</strain>
    </source>
</reference>
<accession>A0ABW9QRB4</accession>
<sequence>MAVRLDTIPADRPEHADQEVATIVGRLVARALRVADRPDPADIAVLLCDAHQIAARLPIFDTRLLDAIAAQLPTFPVPQPIHRSTNPKEPITMTTTTDPTYAELLEEVRTLRGLLADRLTAVEDRLDALEAWRRQPIFDTLRAREIIVRDIGGTATGRLYAEPNAARLTLDGGCAEIALVAEDDTPDVPVDPEAPRPDIWLGATRGHAGINVNGDLEYDGPTATMQVFVSRGVEPDPDFLHRAEMAVTTYGSGWQRAALVEGGERAADDE</sequence>
<proteinExistence type="predicted"/>
<dbReference type="Proteomes" id="UP000437736">
    <property type="component" value="Unassembled WGS sequence"/>
</dbReference>